<name>A0A2H3J405_WOLCO</name>
<accession>A0A2H3J405</accession>
<sequence>LFKPTFLLDQIPDLLTLLGHVNLIRKHAISKTSAMLLWNDYDRQNPSAALHTLENDDERRLRQFISQSNEMQRLYTTIVNTCYQIDIHHSFLSPDPMVVRPRLDMYFPGQFSEASVEGEDRTMLTQCLASSRHLFYHGLSEEEQFENIATGERCREFICEAGLYLEDPKTYCAVNGVPPRTGFDFDALFPAPDKSAVVHSIERYLQKVESQVRTLSVMFGTGSQYAA</sequence>
<organism evidence="1 2">
    <name type="scientific">Wolfiporia cocos (strain MD-104)</name>
    <name type="common">Brown rot fungus</name>
    <dbReference type="NCBI Taxonomy" id="742152"/>
    <lineage>
        <taxon>Eukaryota</taxon>
        <taxon>Fungi</taxon>
        <taxon>Dikarya</taxon>
        <taxon>Basidiomycota</taxon>
        <taxon>Agaricomycotina</taxon>
        <taxon>Agaricomycetes</taxon>
        <taxon>Polyporales</taxon>
        <taxon>Phaeolaceae</taxon>
        <taxon>Wolfiporia</taxon>
    </lineage>
</organism>
<dbReference type="AlphaFoldDB" id="A0A2H3J405"/>
<dbReference type="Proteomes" id="UP000218811">
    <property type="component" value="Unassembled WGS sequence"/>
</dbReference>
<dbReference type="EMBL" id="KB467887">
    <property type="protein sequence ID" value="PCH36701.1"/>
    <property type="molecule type" value="Genomic_DNA"/>
</dbReference>
<keyword evidence="2" id="KW-1185">Reference proteome</keyword>
<reference evidence="1 2" key="1">
    <citation type="journal article" date="2012" name="Science">
        <title>The Paleozoic origin of enzymatic lignin decomposition reconstructed from 31 fungal genomes.</title>
        <authorList>
            <person name="Floudas D."/>
            <person name="Binder M."/>
            <person name="Riley R."/>
            <person name="Barry K."/>
            <person name="Blanchette R.A."/>
            <person name="Henrissat B."/>
            <person name="Martinez A.T."/>
            <person name="Otillar R."/>
            <person name="Spatafora J.W."/>
            <person name="Yadav J.S."/>
            <person name="Aerts A."/>
            <person name="Benoit I."/>
            <person name="Boyd A."/>
            <person name="Carlson A."/>
            <person name="Copeland A."/>
            <person name="Coutinho P.M."/>
            <person name="de Vries R.P."/>
            <person name="Ferreira P."/>
            <person name="Findley K."/>
            <person name="Foster B."/>
            <person name="Gaskell J."/>
            <person name="Glotzer D."/>
            <person name="Gorecki P."/>
            <person name="Heitman J."/>
            <person name="Hesse C."/>
            <person name="Hori C."/>
            <person name="Igarashi K."/>
            <person name="Jurgens J.A."/>
            <person name="Kallen N."/>
            <person name="Kersten P."/>
            <person name="Kohler A."/>
            <person name="Kuees U."/>
            <person name="Kumar T.K.A."/>
            <person name="Kuo A."/>
            <person name="LaButti K."/>
            <person name="Larrondo L.F."/>
            <person name="Lindquist E."/>
            <person name="Ling A."/>
            <person name="Lombard V."/>
            <person name="Lucas S."/>
            <person name="Lundell T."/>
            <person name="Martin R."/>
            <person name="McLaughlin D.J."/>
            <person name="Morgenstern I."/>
            <person name="Morin E."/>
            <person name="Murat C."/>
            <person name="Nagy L.G."/>
            <person name="Nolan M."/>
            <person name="Ohm R.A."/>
            <person name="Patyshakuliyeva A."/>
            <person name="Rokas A."/>
            <person name="Ruiz-Duenas F.J."/>
            <person name="Sabat G."/>
            <person name="Salamov A."/>
            <person name="Samejima M."/>
            <person name="Schmutz J."/>
            <person name="Slot J.C."/>
            <person name="St John F."/>
            <person name="Stenlid J."/>
            <person name="Sun H."/>
            <person name="Sun S."/>
            <person name="Syed K."/>
            <person name="Tsang A."/>
            <person name="Wiebenga A."/>
            <person name="Young D."/>
            <person name="Pisabarro A."/>
            <person name="Eastwood D.C."/>
            <person name="Martin F."/>
            <person name="Cullen D."/>
            <person name="Grigoriev I.V."/>
            <person name="Hibbett D.S."/>
        </authorList>
    </citation>
    <scope>NUCLEOTIDE SEQUENCE [LARGE SCALE GENOMIC DNA]</scope>
    <source>
        <strain evidence="1 2">MD-104</strain>
    </source>
</reference>
<evidence type="ECO:0000313" key="2">
    <source>
        <dbReference type="Proteomes" id="UP000218811"/>
    </source>
</evidence>
<protein>
    <submittedName>
        <fullName evidence="1">Uncharacterized protein</fullName>
    </submittedName>
</protein>
<gene>
    <name evidence="1" type="ORF">WOLCODRAFT_82528</name>
</gene>
<dbReference type="OrthoDB" id="3244206at2759"/>
<evidence type="ECO:0000313" key="1">
    <source>
        <dbReference type="EMBL" id="PCH36701.1"/>
    </source>
</evidence>
<feature type="non-terminal residue" evidence="1">
    <location>
        <position position="1"/>
    </location>
</feature>
<proteinExistence type="predicted"/>
<dbReference type="OMA" id="CLLHIHH"/>